<gene>
    <name evidence="1" type="ORF">WP2W18E11_00880</name>
</gene>
<dbReference type="AlphaFoldDB" id="A0A6S4UFZ8"/>
<name>A0A6S4UFZ8_ACIPI</name>
<reference evidence="1 2" key="1">
    <citation type="submission" date="2019-12" db="EMBL/GenBank/DDBJ databases">
        <title>complete genome sequences of Acinetobacter pittii str. WP2-W18-ESBL-11 isolated from wastewater treatment plant effluent.</title>
        <authorList>
            <person name="Sekizuka T."/>
            <person name="Itokawa K."/>
            <person name="Yatsu K."/>
            <person name="Inamine Y."/>
            <person name="Kuroda M."/>
        </authorList>
    </citation>
    <scope>NUCLEOTIDE SEQUENCE [LARGE SCALE GENOMIC DNA]</scope>
    <source>
        <strain evidence="1 2">WP2-W18-ESBL-11</strain>
    </source>
</reference>
<dbReference type="Proteomes" id="UP000515758">
    <property type="component" value="Chromosome"/>
</dbReference>
<proteinExistence type="predicted"/>
<evidence type="ECO:0000313" key="1">
    <source>
        <dbReference type="EMBL" id="BBQ47090.1"/>
    </source>
</evidence>
<sequence length="59" mass="6796">MFWYERNKKARYAVIHIGLNQSVIKASDALIMIFLNYSTVTDFAKLRGWSTSVPRNTAT</sequence>
<organism evidence="1 2">
    <name type="scientific">Acinetobacter pittii</name>
    <name type="common">Acinetobacter genomosp. 3</name>
    <dbReference type="NCBI Taxonomy" id="48296"/>
    <lineage>
        <taxon>Bacteria</taxon>
        <taxon>Pseudomonadati</taxon>
        <taxon>Pseudomonadota</taxon>
        <taxon>Gammaproteobacteria</taxon>
        <taxon>Moraxellales</taxon>
        <taxon>Moraxellaceae</taxon>
        <taxon>Acinetobacter</taxon>
        <taxon>Acinetobacter calcoaceticus/baumannii complex</taxon>
    </lineage>
</organism>
<evidence type="ECO:0000313" key="2">
    <source>
        <dbReference type="Proteomes" id="UP000515758"/>
    </source>
</evidence>
<protein>
    <submittedName>
        <fullName evidence="1">Uncharacterized protein</fullName>
    </submittedName>
</protein>
<dbReference type="EMBL" id="AP021936">
    <property type="protein sequence ID" value="BBQ47090.1"/>
    <property type="molecule type" value="Genomic_DNA"/>
</dbReference>
<accession>A0A6S4UFZ8</accession>